<dbReference type="Gene3D" id="1.20.1070.10">
    <property type="entry name" value="Rhodopsin 7-helix transmembrane proteins"/>
    <property type="match status" value="1"/>
</dbReference>
<dbReference type="Pfam" id="PF01036">
    <property type="entry name" value="Bac_rhodopsin"/>
    <property type="match status" value="1"/>
</dbReference>
<dbReference type="EMBL" id="KV454406">
    <property type="protein sequence ID" value="ODQ67777.1"/>
    <property type="molecule type" value="Genomic_DNA"/>
</dbReference>
<keyword evidence="9" id="KW-1185">Reference proteome</keyword>
<evidence type="ECO:0000256" key="6">
    <source>
        <dbReference type="SAM" id="MobiDB-lite"/>
    </source>
</evidence>
<dbReference type="Proteomes" id="UP000095009">
    <property type="component" value="Unassembled WGS sequence"/>
</dbReference>
<dbReference type="SUPFAM" id="SSF81321">
    <property type="entry name" value="Family A G protein-coupled receptor-like"/>
    <property type="match status" value="1"/>
</dbReference>
<dbReference type="STRING" id="857566.A0A1E3PSH2"/>
<dbReference type="PANTHER" id="PTHR28286:SF1">
    <property type="entry name" value="30 KDA HEAT SHOCK PROTEIN-RELATED"/>
    <property type="match status" value="1"/>
</dbReference>
<reference evidence="8 9" key="1">
    <citation type="journal article" date="2016" name="Proc. Natl. Acad. Sci. U.S.A.">
        <title>Comparative genomics of biotechnologically important yeasts.</title>
        <authorList>
            <person name="Riley R."/>
            <person name="Haridas S."/>
            <person name="Wolfe K.H."/>
            <person name="Lopes M.R."/>
            <person name="Hittinger C.T."/>
            <person name="Goeker M."/>
            <person name="Salamov A.A."/>
            <person name="Wisecaver J.H."/>
            <person name="Long T.M."/>
            <person name="Calvey C.H."/>
            <person name="Aerts A.L."/>
            <person name="Barry K.W."/>
            <person name="Choi C."/>
            <person name="Clum A."/>
            <person name="Coughlan A.Y."/>
            <person name="Deshpande S."/>
            <person name="Douglass A.P."/>
            <person name="Hanson S.J."/>
            <person name="Klenk H.-P."/>
            <person name="LaButti K.M."/>
            <person name="Lapidus A."/>
            <person name="Lindquist E.A."/>
            <person name="Lipzen A.M."/>
            <person name="Meier-Kolthoff J.P."/>
            <person name="Ohm R.A."/>
            <person name="Otillar R.P."/>
            <person name="Pangilinan J.L."/>
            <person name="Peng Y."/>
            <person name="Rokas A."/>
            <person name="Rosa C.A."/>
            <person name="Scheuner C."/>
            <person name="Sibirny A.A."/>
            <person name="Slot J.C."/>
            <person name="Stielow J.B."/>
            <person name="Sun H."/>
            <person name="Kurtzman C.P."/>
            <person name="Blackwell M."/>
            <person name="Grigoriev I.V."/>
            <person name="Jeffries T.W."/>
        </authorList>
    </citation>
    <scope>NUCLEOTIDE SEQUENCE [LARGE SCALE GENOMIC DNA]</scope>
    <source>
        <strain evidence="8 9">DSM 6958</strain>
    </source>
</reference>
<gene>
    <name evidence="8" type="ORF">NADFUDRAFT_80938</name>
</gene>
<keyword evidence="5 7" id="KW-0472">Membrane</keyword>
<dbReference type="FunFam" id="1.20.1070.10:FF:000160">
    <property type="entry name" value="Related to Opsin-1"/>
    <property type="match status" value="1"/>
</dbReference>
<dbReference type="GO" id="GO:0005783">
    <property type="term" value="C:endoplasmic reticulum"/>
    <property type="evidence" value="ECO:0007669"/>
    <property type="project" value="TreeGrafter"/>
</dbReference>
<dbReference type="OrthoDB" id="536545at2759"/>
<feature type="transmembrane region" description="Helical" evidence="7">
    <location>
        <begin position="243"/>
        <end position="266"/>
    </location>
</feature>
<sequence>MLVVPVASDLYARSNKALDINPPTGTDIHITTHGSNWYWAGFAAFSLTFILLIALSYSRKRVDRFFYYTSTCSVFFMAIAYYTMASNLGWTGIQAQYNHVNVSPTSVTPGIRQIFYARYIGWFLAFPTLLINLAVFSGLTWPTTLFIVVCQEIFVVALLIGALIRSSYKWGYYVFALVAMLLVVYNCLYTMPLAAVETASVTNNNYRLPILIFSLGFSLLLMLYPICWGLSEGGNVIQPDSEAAFYGVLDVLLFIFWIAGFTFFVAKIDLNSLGIHTSTRPVFHDEKYWHEHEARDSQHGLGGRPSDATAVSPNTGRMTDQYSGPDPALQNPPNSANMGSTRYNNEPAYAQPVAPPQTTAIA</sequence>
<feature type="transmembrane region" description="Helical" evidence="7">
    <location>
        <begin position="65"/>
        <end position="84"/>
    </location>
</feature>
<dbReference type="AlphaFoldDB" id="A0A1E3PSH2"/>
<dbReference type="SMART" id="SM01021">
    <property type="entry name" value="Bac_rhodopsin"/>
    <property type="match status" value="1"/>
</dbReference>
<proteinExistence type="inferred from homology"/>
<evidence type="ECO:0000313" key="9">
    <source>
        <dbReference type="Proteomes" id="UP000095009"/>
    </source>
</evidence>
<feature type="transmembrane region" description="Helical" evidence="7">
    <location>
        <begin position="145"/>
        <end position="164"/>
    </location>
</feature>
<feature type="transmembrane region" description="Helical" evidence="7">
    <location>
        <begin position="170"/>
        <end position="189"/>
    </location>
</feature>
<evidence type="ECO:0000256" key="4">
    <source>
        <dbReference type="ARBA" id="ARBA00022989"/>
    </source>
</evidence>
<keyword evidence="3 7" id="KW-0812">Transmembrane</keyword>
<organism evidence="8 9">
    <name type="scientific">Nadsonia fulvescens var. elongata DSM 6958</name>
    <dbReference type="NCBI Taxonomy" id="857566"/>
    <lineage>
        <taxon>Eukaryota</taxon>
        <taxon>Fungi</taxon>
        <taxon>Dikarya</taxon>
        <taxon>Ascomycota</taxon>
        <taxon>Saccharomycotina</taxon>
        <taxon>Dipodascomycetes</taxon>
        <taxon>Dipodascales</taxon>
        <taxon>Dipodascales incertae sedis</taxon>
        <taxon>Nadsonia</taxon>
    </lineage>
</organism>
<keyword evidence="4 7" id="KW-1133">Transmembrane helix</keyword>
<feature type="transmembrane region" description="Helical" evidence="7">
    <location>
        <begin position="119"/>
        <end position="138"/>
    </location>
</feature>
<dbReference type="PANTHER" id="PTHR28286">
    <property type="match status" value="1"/>
</dbReference>
<name>A0A1E3PSH2_9ASCO</name>
<comment type="subcellular location">
    <subcellularLocation>
        <location evidence="1">Membrane</location>
        <topology evidence="1">Multi-pass membrane protein</topology>
    </subcellularLocation>
</comment>
<evidence type="ECO:0000256" key="5">
    <source>
        <dbReference type="ARBA" id="ARBA00023136"/>
    </source>
</evidence>
<keyword evidence="8" id="KW-0675">Receptor</keyword>
<dbReference type="InterPro" id="IPR001425">
    <property type="entry name" value="Arc/bac/fun_rhodopsins"/>
</dbReference>
<comment type="similarity">
    <text evidence="2">Belongs to the archaeal/bacterial/fungal opsin family.</text>
</comment>
<evidence type="ECO:0000256" key="2">
    <source>
        <dbReference type="ARBA" id="ARBA00008130"/>
    </source>
</evidence>
<dbReference type="InterPro" id="IPR043476">
    <property type="entry name" value="Yro2-like_7TM"/>
</dbReference>
<evidence type="ECO:0000256" key="1">
    <source>
        <dbReference type="ARBA" id="ARBA00004141"/>
    </source>
</evidence>
<feature type="transmembrane region" description="Helical" evidence="7">
    <location>
        <begin position="210"/>
        <end position="231"/>
    </location>
</feature>
<evidence type="ECO:0000256" key="3">
    <source>
        <dbReference type="ARBA" id="ARBA00022692"/>
    </source>
</evidence>
<feature type="compositionally biased region" description="Polar residues" evidence="6">
    <location>
        <begin position="309"/>
        <end position="322"/>
    </location>
</feature>
<protein>
    <submittedName>
        <fullName evidence="8">Family A G protein-coupled receptor-like protein</fullName>
    </submittedName>
</protein>
<feature type="region of interest" description="Disordered" evidence="6">
    <location>
        <begin position="294"/>
        <end position="362"/>
    </location>
</feature>
<feature type="transmembrane region" description="Helical" evidence="7">
    <location>
        <begin position="37"/>
        <end position="58"/>
    </location>
</feature>
<accession>A0A1E3PSH2</accession>
<dbReference type="GO" id="GO:0005886">
    <property type="term" value="C:plasma membrane"/>
    <property type="evidence" value="ECO:0007669"/>
    <property type="project" value="TreeGrafter"/>
</dbReference>
<feature type="compositionally biased region" description="Polar residues" evidence="6">
    <location>
        <begin position="331"/>
        <end position="344"/>
    </location>
</feature>
<evidence type="ECO:0000313" key="8">
    <source>
        <dbReference type="EMBL" id="ODQ67777.1"/>
    </source>
</evidence>
<evidence type="ECO:0000256" key="7">
    <source>
        <dbReference type="SAM" id="Phobius"/>
    </source>
</evidence>
<dbReference type="CDD" id="cd15239">
    <property type="entry name" value="7tm_YRO2_fungal-like"/>
    <property type="match status" value="1"/>
</dbReference>